<feature type="domain" description="ATPase dynein-related AAA" evidence="1">
    <location>
        <begin position="11"/>
        <end position="103"/>
    </location>
</feature>
<dbReference type="EC" id="3.1.21.-" evidence="2"/>
<comment type="caution">
    <text evidence="2">The sequence shown here is derived from an EMBL/GenBank/DDBJ whole genome shotgun (WGS) entry which is preliminary data.</text>
</comment>
<gene>
    <name evidence="2" type="primary">mcrB_2</name>
    <name evidence="2" type="ORF">D8849_06900</name>
</gene>
<evidence type="ECO:0000313" key="3">
    <source>
        <dbReference type="Proteomes" id="UP000278063"/>
    </source>
</evidence>
<dbReference type="InterPro" id="IPR027417">
    <property type="entry name" value="P-loop_NTPase"/>
</dbReference>
<sequence>MGFRPSDIGFELRKGTFYNFCKRAELDAVNDYFFIIDEINRGNLSKIFGELFMLLENDKRGASLPLVYSDEKFSIPDNLYIIGMMNTADRSLAMLDYALRRRFAFFELKPGFETDGFKNYQLTINNSKLNNLITCIKNLNYAIVSDETLGEGFCIGHSYLCNLKSESVDEQVISNIVEYELVPLLKEYWFDEPNLIIEWSEKLRSAIK</sequence>
<dbReference type="InterPro" id="IPR052934">
    <property type="entry name" value="Methyl-DNA_Rec/Restrict_Enz"/>
</dbReference>
<evidence type="ECO:0000313" key="2">
    <source>
        <dbReference type="EMBL" id="RSI86207.1"/>
    </source>
</evidence>
<dbReference type="PANTHER" id="PTHR37291:SF1">
    <property type="entry name" value="TYPE IV METHYL-DIRECTED RESTRICTION ENZYME ECOKMCRB SUBUNIT"/>
    <property type="match status" value="1"/>
</dbReference>
<dbReference type="Pfam" id="PF07728">
    <property type="entry name" value="AAA_5"/>
    <property type="match status" value="1"/>
</dbReference>
<proteinExistence type="predicted"/>
<keyword evidence="2" id="KW-0378">Hydrolase</keyword>
<dbReference type="Proteomes" id="UP000278063">
    <property type="component" value="Unassembled WGS sequence"/>
</dbReference>
<dbReference type="InterPro" id="IPR011704">
    <property type="entry name" value="ATPase_dyneun-rel_AAA"/>
</dbReference>
<accession>A0A3R9ICQ5</accession>
<evidence type="ECO:0000259" key="1">
    <source>
        <dbReference type="Pfam" id="PF07728"/>
    </source>
</evidence>
<organism evidence="2 3">
    <name type="scientific">Streptococcus mitis</name>
    <dbReference type="NCBI Taxonomy" id="28037"/>
    <lineage>
        <taxon>Bacteria</taxon>
        <taxon>Bacillati</taxon>
        <taxon>Bacillota</taxon>
        <taxon>Bacilli</taxon>
        <taxon>Lactobacillales</taxon>
        <taxon>Streptococcaceae</taxon>
        <taxon>Streptococcus</taxon>
        <taxon>Streptococcus mitis group</taxon>
    </lineage>
</organism>
<protein>
    <submittedName>
        <fullName evidence="2">5-methylcytosine-specific restriction enzyme B</fullName>
        <ecNumber evidence="2">3.1.21.-</ecNumber>
    </submittedName>
</protein>
<dbReference type="GO" id="GO:0005524">
    <property type="term" value="F:ATP binding"/>
    <property type="evidence" value="ECO:0007669"/>
    <property type="project" value="InterPro"/>
</dbReference>
<name>A0A3R9ICQ5_STRMT</name>
<reference evidence="2 3" key="1">
    <citation type="submission" date="2018-11" db="EMBL/GenBank/DDBJ databases">
        <title>Species Designations Belie Phenotypic and Genotypic Heterogeneity in Oral Streptococci.</title>
        <authorList>
            <person name="Velsko I."/>
        </authorList>
    </citation>
    <scope>NUCLEOTIDE SEQUENCE [LARGE SCALE GENOMIC DNA]</scope>
    <source>
        <strain evidence="2 3">KLC01</strain>
    </source>
</reference>
<dbReference type="AlphaFoldDB" id="A0A3R9ICQ5"/>
<dbReference type="Gene3D" id="3.40.50.300">
    <property type="entry name" value="P-loop containing nucleotide triphosphate hydrolases"/>
    <property type="match status" value="1"/>
</dbReference>
<dbReference type="GO" id="GO:0016887">
    <property type="term" value="F:ATP hydrolysis activity"/>
    <property type="evidence" value="ECO:0007669"/>
    <property type="project" value="InterPro"/>
</dbReference>
<dbReference type="EMBL" id="RJNW01000004">
    <property type="protein sequence ID" value="RSI86207.1"/>
    <property type="molecule type" value="Genomic_DNA"/>
</dbReference>
<dbReference type="PANTHER" id="PTHR37291">
    <property type="entry name" value="5-METHYLCYTOSINE-SPECIFIC RESTRICTION ENZYME B"/>
    <property type="match status" value="1"/>
</dbReference>